<evidence type="ECO:0000313" key="2">
    <source>
        <dbReference type="Proteomes" id="UP000038009"/>
    </source>
</evidence>
<name>A0A0N0P682_LEPSE</name>
<gene>
    <name evidence="1" type="ORF">ABL78_3602</name>
</gene>
<sequence>MSEAVARAEQELHSYITALRDVLRATTEDAIPESLWEDETTAYGGSRSEAPEEMPDTLLQRVERETALERHRINDLVRRRIAPQHAALCAAIVKLGGGQDAAGNVVDMPIDTLDREIAAAAAESAELGKRMVELYDEAAEMATRIETAVMSTSVPPL</sequence>
<accession>A0A0N0P682</accession>
<dbReference type="Proteomes" id="UP000038009">
    <property type="component" value="Unassembled WGS sequence"/>
</dbReference>
<dbReference type="OrthoDB" id="270625at2759"/>
<organism evidence="1 2">
    <name type="scientific">Leptomonas seymouri</name>
    <dbReference type="NCBI Taxonomy" id="5684"/>
    <lineage>
        <taxon>Eukaryota</taxon>
        <taxon>Discoba</taxon>
        <taxon>Euglenozoa</taxon>
        <taxon>Kinetoplastea</taxon>
        <taxon>Metakinetoplastina</taxon>
        <taxon>Trypanosomatida</taxon>
        <taxon>Trypanosomatidae</taxon>
        <taxon>Leishmaniinae</taxon>
        <taxon>Leptomonas</taxon>
    </lineage>
</organism>
<dbReference type="EMBL" id="LJSK01000093">
    <property type="protein sequence ID" value="KPI87319.1"/>
    <property type="molecule type" value="Genomic_DNA"/>
</dbReference>
<evidence type="ECO:0000313" key="1">
    <source>
        <dbReference type="EMBL" id="KPI87319.1"/>
    </source>
</evidence>
<dbReference type="AlphaFoldDB" id="A0A0N0P682"/>
<dbReference type="VEuPathDB" id="TriTrypDB:Lsey_0093_0150"/>
<keyword evidence="2" id="KW-1185">Reference proteome</keyword>
<proteinExistence type="predicted"/>
<dbReference type="OMA" id="RCIEAMH"/>
<comment type="caution">
    <text evidence="1">The sequence shown here is derived from an EMBL/GenBank/DDBJ whole genome shotgun (WGS) entry which is preliminary data.</text>
</comment>
<protein>
    <submittedName>
        <fullName evidence="1">Uncharacterized protein</fullName>
    </submittedName>
</protein>
<reference evidence="1 2" key="1">
    <citation type="journal article" date="2015" name="PLoS Pathog.">
        <title>Leptomonas seymouri: Adaptations to the Dixenous Life Cycle Analyzed by Genome Sequencing, Transcriptome Profiling and Co-infection with Leishmania donovani.</title>
        <authorList>
            <person name="Kraeva N."/>
            <person name="Butenko A."/>
            <person name="Hlavacova J."/>
            <person name="Kostygov A."/>
            <person name="Myskova J."/>
            <person name="Grybchuk D."/>
            <person name="Lestinova T."/>
            <person name="Votypka J."/>
            <person name="Volf P."/>
            <person name="Opperdoes F."/>
            <person name="Flegontov P."/>
            <person name="Lukes J."/>
            <person name="Yurchenko V."/>
        </authorList>
    </citation>
    <scope>NUCLEOTIDE SEQUENCE [LARGE SCALE GENOMIC DNA]</scope>
    <source>
        <strain evidence="1 2">ATCC 30220</strain>
    </source>
</reference>